<reference evidence="13" key="1">
    <citation type="journal article" date="2019" name="Toxins">
        <title>Detection of Abrin-Like and Prepropulchellin-Like Toxin Genes and Transcripts Using Whole Genome Sequencing and Full-Length Transcript Sequencing of Abrus precatorius.</title>
        <authorList>
            <person name="Hovde B.T."/>
            <person name="Daligault H.E."/>
            <person name="Hanschen E.R."/>
            <person name="Kunde Y.A."/>
            <person name="Johnson M.B."/>
            <person name="Starkenburg S.R."/>
            <person name="Johnson S.L."/>
        </authorList>
    </citation>
    <scope>NUCLEOTIDE SEQUENCE [LARGE SCALE GENOMIC DNA]</scope>
</reference>
<comment type="subcellular location">
    <subcellularLocation>
        <location evidence="1">Cell membrane</location>
        <topology evidence="1">Single-pass type I membrane protein</topology>
    </subcellularLocation>
</comment>
<dbReference type="FunFam" id="3.80.10.10:FF:000041">
    <property type="entry name" value="LRR receptor-like serine/threonine-protein kinase ERECTA"/>
    <property type="match status" value="1"/>
</dbReference>
<evidence type="ECO:0000256" key="2">
    <source>
        <dbReference type="ARBA" id="ARBA00009592"/>
    </source>
</evidence>
<keyword evidence="3" id="KW-1003">Cell membrane</keyword>
<dbReference type="OrthoDB" id="1423838at2759"/>
<evidence type="ECO:0000256" key="4">
    <source>
        <dbReference type="ARBA" id="ARBA00022614"/>
    </source>
</evidence>
<evidence type="ECO:0000256" key="5">
    <source>
        <dbReference type="ARBA" id="ARBA00022692"/>
    </source>
</evidence>
<accession>A0A8B8JZZ1</accession>
<dbReference type="RefSeq" id="XP_027337087.1">
    <property type="nucleotide sequence ID" value="XM_027481286.1"/>
</dbReference>
<evidence type="ECO:0000256" key="12">
    <source>
        <dbReference type="SAM" id="Phobius"/>
    </source>
</evidence>
<keyword evidence="4" id="KW-0433">Leucine-rich repeat</keyword>
<evidence type="ECO:0000313" key="14">
    <source>
        <dbReference type="RefSeq" id="XP_027337087.1"/>
    </source>
</evidence>
<evidence type="ECO:0000256" key="8">
    <source>
        <dbReference type="ARBA" id="ARBA00022989"/>
    </source>
</evidence>
<keyword evidence="6" id="KW-0732">Signal</keyword>
<evidence type="ECO:0000256" key="11">
    <source>
        <dbReference type="ARBA" id="ARBA00023180"/>
    </source>
</evidence>
<dbReference type="FunFam" id="3.80.10.10:FF:000111">
    <property type="entry name" value="LRR receptor-like serine/threonine-protein kinase ERECTA"/>
    <property type="match status" value="1"/>
</dbReference>
<dbReference type="PANTHER" id="PTHR48063:SF98">
    <property type="entry name" value="LRR RECEPTOR-LIKE SERINE_THREONINE-PROTEIN KINASE FLS2"/>
    <property type="match status" value="1"/>
</dbReference>
<dbReference type="InterPro" id="IPR032675">
    <property type="entry name" value="LRR_dom_sf"/>
</dbReference>
<dbReference type="InterPro" id="IPR046956">
    <property type="entry name" value="RLP23-like"/>
</dbReference>
<evidence type="ECO:0000256" key="6">
    <source>
        <dbReference type="ARBA" id="ARBA00022729"/>
    </source>
</evidence>
<dbReference type="Pfam" id="PF00560">
    <property type="entry name" value="LRR_1"/>
    <property type="match status" value="8"/>
</dbReference>
<name>A0A8B8JZZ1_ABRPR</name>
<feature type="transmembrane region" description="Helical" evidence="12">
    <location>
        <begin position="337"/>
        <end position="360"/>
    </location>
</feature>
<evidence type="ECO:0000256" key="1">
    <source>
        <dbReference type="ARBA" id="ARBA00004251"/>
    </source>
</evidence>
<keyword evidence="9 12" id="KW-0472">Membrane</keyword>
<dbReference type="Proteomes" id="UP000694853">
    <property type="component" value="Unplaced"/>
</dbReference>
<keyword evidence="10" id="KW-0675">Receptor</keyword>
<dbReference type="Gene3D" id="3.80.10.10">
    <property type="entry name" value="Ribonuclease Inhibitor"/>
    <property type="match status" value="1"/>
</dbReference>
<keyword evidence="7" id="KW-0677">Repeat</keyword>
<dbReference type="PRINTS" id="PR00019">
    <property type="entry name" value="LEURICHRPT"/>
</dbReference>
<reference evidence="14" key="2">
    <citation type="submission" date="2025-08" db="UniProtKB">
        <authorList>
            <consortium name="RefSeq"/>
        </authorList>
    </citation>
    <scope>IDENTIFICATION</scope>
    <source>
        <tissue evidence="14">Young leaves</tissue>
    </source>
</reference>
<keyword evidence="13" id="KW-1185">Reference proteome</keyword>
<evidence type="ECO:0000256" key="9">
    <source>
        <dbReference type="ARBA" id="ARBA00023136"/>
    </source>
</evidence>
<keyword evidence="11" id="KW-0325">Glycoprotein</keyword>
<dbReference type="InterPro" id="IPR001611">
    <property type="entry name" value="Leu-rich_rpt"/>
</dbReference>
<evidence type="ECO:0000256" key="7">
    <source>
        <dbReference type="ARBA" id="ARBA00022737"/>
    </source>
</evidence>
<evidence type="ECO:0000313" key="13">
    <source>
        <dbReference type="Proteomes" id="UP000694853"/>
    </source>
</evidence>
<gene>
    <name evidence="14" type="primary">LOC113850735</name>
</gene>
<dbReference type="SMART" id="SM00369">
    <property type="entry name" value="LRR_TYP"/>
    <property type="match status" value="4"/>
</dbReference>
<dbReference type="GO" id="GO:0005886">
    <property type="term" value="C:plasma membrane"/>
    <property type="evidence" value="ECO:0007669"/>
    <property type="project" value="UniProtKB-SubCell"/>
</dbReference>
<dbReference type="AlphaFoldDB" id="A0A8B8JZZ1"/>
<evidence type="ECO:0000256" key="10">
    <source>
        <dbReference type="ARBA" id="ARBA00023170"/>
    </source>
</evidence>
<protein>
    <submittedName>
        <fullName evidence="14">Receptor-like protein EIX2</fullName>
    </submittedName>
</protein>
<evidence type="ECO:0000256" key="3">
    <source>
        <dbReference type="ARBA" id="ARBA00022475"/>
    </source>
</evidence>
<proteinExistence type="inferred from homology"/>
<sequence>MAREHHLAVLDMSHNLLSGELPNCWMKWQSLIHVNLGSNDLYGKIPDSIGSLTQLQTLRVRNNSLFGNIPASLKSCKSLWYLDLGLNEFTGNIPTWFTHLSMAILLRSNKFNGIIPLQICELSSLLVLDLANNKLSGPIPKCLYNITTMVTNTVDEGLFMSYFRNWFLVPISVRSDLEDLPLFMKGQELNYWHALKFVHSVDLSNNDLSGPIPLELVCLGALQSLNLSHNRLEGNIPSGIGNMKLLESLDLSGNQLSGEVPQSMSNLSFLSFLNLSYNHFIGKIPLGTQLQSFDAFSYIGNPQLCGDPLPNKCTQEGTPYYGLKSMEDKDDDDFTSWFEMGMGIGFASAFWGVLGILFFVRRWRDSYFRGLDNLYLKVKRIC</sequence>
<dbReference type="InterPro" id="IPR003591">
    <property type="entry name" value="Leu-rich_rpt_typical-subtyp"/>
</dbReference>
<dbReference type="GeneID" id="113850735"/>
<dbReference type="PANTHER" id="PTHR48063">
    <property type="entry name" value="LRR RECEPTOR-LIKE KINASE"/>
    <property type="match status" value="1"/>
</dbReference>
<comment type="similarity">
    <text evidence="2">Belongs to the RLP family.</text>
</comment>
<organism evidence="13 14">
    <name type="scientific">Abrus precatorius</name>
    <name type="common">Indian licorice</name>
    <name type="synonym">Glycine abrus</name>
    <dbReference type="NCBI Taxonomy" id="3816"/>
    <lineage>
        <taxon>Eukaryota</taxon>
        <taxon>Viridiplantae</taxon>
        <taxon>Streptophyta</taxon>
        <taxon>Embryophyta</taxon>
        <taxon>Tracheophyta</taxon>
        <taxon>Spermatophyta</taxon>
        <taxon>Magnoliopsida</taxon>
        <taxon>eudicotyledons</taxon>
        <taxon>Gunneridae</taxon>
        <taxon>Pentapetalae</taxon>
        <taxon>rosids</taxon>
        <taxon>fabids</taxon>
        <taxon>Fabales</taxon>
        <taxon>Fabaceae</taxon>
        <taxon>Papilionoideae</taxon>
        <taxon>50 kb inversion clade</taxon>
        <taxon>NPAAA clade</taxon>
        <taxon>indigoferoid/millettioid clade</taxon>
        <taxon>Abreae</taxon>
        <taxon>Abrus</taxon>
    </lineage>
</organism>
<keyword evidence="5 12" id="KW-0812">Transmembrane</keyword>
<dbReference type="SUPFAM" id="SSF52058">
    <property type="entry name" value="L domain-like"/>
    <property type="match status" value="1"/>
</dbReference>
<dbReference type="KEGG" id="aprc:113850735"/>
<keyword evidence="8 12" id="KW-1133">Transmembrane helix</keyword>